<evidence type="ECO:0000256" key="1">
    <source>
        <dbReference type="SAM" id="Phobius"/>
    </source>
</evidence>
<dbReference type="OrthoDB" id="2448307at2759"/>
<evidence type="ECO:0000313" key="2">
    <source>
        <dbReference type="EMBL" id="CAG8721615.1"/>
    </source>
</evidence>
<name>A0A9N9I5Q1_9GLOM</name>
<dbReference type="PANTHER" id="PTHR34391:SF1">
    <property type="entry name" value="UPF0658 GOLGI APPARATUS MEMBRANE PROTEIN C1952.10C-RELATED"/>
    <property type="match status" value="1"/>
</dbReference>
<accession>A0A9N9I5Q1</accession>
<feature type="transmembrane region" description="Helical" evidence="1">
    <location>
        <begin position="220"/>
        <end position="245"/>
    </location>
</feature>
<dbReference type="AlphaFoldDB" id="A0A9N9I5Q1"/>
<gene>
    <name evidence="2" type="ORF">FCALED_LOCUS14413</name>
</gene>
<keyword evidence="3" id="KW-1185">Reference proteome</keyword>
<feature type="non-terminal residue" evidence="2">
    <location>
        <position position="423"/>
    </location>
</feature>
<dbReference type="GO" id="GO:0005794">
    <property type="term" value="C:Golgi apparatus"/>
    <property type="evidence" value="ECO:0007669"/>
    <property type="project" value="TreeGrafter"/>
</dbReference>
<dbReference type="Proteomes" id="UP000789570">
    <property type="component" value="Unassembled WGS sequence"/>
</dbReference>
<comment type="caution">
    <text evidence="2">The sequence shown here is derived from an EMBL/GenBank/DDBJ whole genome shotgun (WGS) entry which is preliminary data.</text>
</comment>
<feature type="transmembrane region" description="Helical" evidence="1">
    <location>
        <begin position="179"/>
        <end position="199"/>
    </location>
</feature>
<dbReference type="EMBL" id="CAJVPQ010010276">
    <property type="protein sequence ID" value="CAG8721615.1"/>
    <property type="molecule type" value="Genomic_DNA"/>
</dbReference>
<dbReference type="PANTHER" id="PTHR34391">
    <property type="entry name" value="UPF0658 GOLGI APPARATUS MEMBRANE PROTEIN C1952.10C-RELATED"/>
    <property type="match status" value="1"/>
</dbReference>
<protein>
    <submittedName>
        <fullName evidence="2">10770_t:CDS:1</fullName>
    </submittedName>
</protein>
<feature type="transmembrane region" description="Helical" evidence="1">
    <location>
        <begin position="118"/>
        <end position="137"/>
    </location>
</feature>
<evidence type="ECO:0000313" key="3">
    <source>
        <dbReference type="Proteomes" id="UP000789570"/>
    </source>
</evidence>
<reference evidence="2" key="1">
    <citation type="submission" date="2021-06" db="EMBL/GenBank/DDBJ databases">
        <authorList>
            <person name="Kallberg Y."/>
            <person name="Tangrot J."/>
            <person name="Rosling A."/>
        </authorList>
    </citation>
    <scope>NUCLEOTIDE SEQUENCE</scope>
    <source>
        <strain evidence="2">UK204</strain>
    </source>
</reference>
<feature type="transmembrane region" description="Helical" evidence="1">
    <location>
        <begin position="45"/>
        <end position="69"/>
    </location>
</feature>
<organism evidence="2 3">
    <name type="scientific">Funneliformis caledonium</name>
    <dbReference type="NCBI Taxonomy" id="1117310"/>
    <lineage>
        <taxon>Eukaryota</taxon>
        <taxon>Fungi</taxon>
        <taxon>Fungi incertae sedis</taxon>
        <taxon>Mucoromycota</taxon>
        <taxon>Glomeromycotina</taxon>
        <taxon>Glomeromycetes</taxon>
        <taxon>Glomerales</taxon>
        <taxon>Glomeraceae</taxon>
        <taxon>Funneliformis</taxon>
    </lineage>
</organism>
<feature type="transmembrane region" description="Helical" evidence="1">
    <location>
        <begin position="89"/>
        <end position="111"/>
    </location>
</feature>
<dbReference type="InterPro" id="IPR040410">
    <property type="entry name" value="UPF0658_Golgi"/>
</dbReference>
<sequence length="423" mass="48581">PGKGVKGSTFVTKRDEIINKESQPSPKPHKVILTYYYKYWHFWKITLISVILYAVILTLLEIMVIVFHHDFVGQFKLDPQGKGISEADLIYHSIFILSLVFQILLCIDALWRKNTIQLIALVIFNLLSLAYAGVQLYQHIILEDEGTDNADFAPKDIQKYPTRDDAKRYFKSRMRPLEYVIIGIVGLFSLYLAGLVYKLSKQFGWENYKTYSADVQVRNAFVSLSILQTLIKLDVFFIGSYAIQLIPSRSIGYSGKIIETVLIFLVGTIMLLMAWYSVTKESKYILLSVVNLLMLSVVYMVYRLININLPNNRENDPYLYTRRLLSFSLATTICLVIGTIYYALVSFRNMMRGIYVFSVYGLPSREEQQVSGIQPGNNFNSEYLGYDGYSGDTVDESKRKSKRASKIAEVAHHNRISRRLSID</sequence>
<proteinExistence type="predicted"/>
<keyword evidence="1" id="KW-1133">Transmembrane helix</keyword>
<feature type="transmembrane region" description="Helical" evidence="1">
    <location>
        <begin position="257"/>
        <end position="277"/>
    </location>
</feature>
<feature type="transmembrane region" description="Helical" evidence="1">
    <location>
        <begin position="284"/>
        <end position="305"/>
    </location>
</feature>
<feature type="transmembrane region" description="Helical" evidence="1">
    <location>
        <begin position="325"/>
        <end position="344"/>
    </location>
</feature>
<keyword evidence="1" id="KW-0812">Transmembrane</keyword>
<keyword evidence="1" id="KW-0472">Membrane</keyword>